<organism evidence="2 3">
    <name type="scientific">Sorghum bicolor</name>
    <name type="common">Sorghum</name>
    <name type="synonym">Sorghum vulgare</name>
    <dbReference type="NCBI Taxonomy" id="4558"/>
    <lineage>
        <taxon>Eukaryota</taxon>
        <taxon>Viridiplantae</taxon>
        <taxon>Streptophyta</taxon>
        <taxon>Embryophyta</taxon>
        <taxon>Tracheophyta</taxon>
        <taxon>Spermatophyta</taxon>
        <taxon>Magnoliopsida</taxon>
        <taxon>Liliopsida</taxon>
        <taxon>Poales</taxon>
        <taxon>Poaceae</taxon>
        <taxon>PACMAD clade</taxon>
        <taxon>Panicoideae</taxon>
        <taxon>Andropogonodae</taxon>
        <taxon>Andropogoneae</taxon>
        <taxon>Sorghinae</taxon>
        <taxon>Sorghum</taxon>
    </lineage>
</organism>
<protein>
    <submittedName>
        <fullName evidence="2">Uncharacterized protein</fullName>
    </submittedName>
</protein>
<proteinExistence type="predicted"/>
<dbReference type="AlphaFoldDB" id="A0A921QC82"/>
<dbReference type="Proteomes" id="UP000807115">
    <property type="component" value="Chromosome 9"/>
</dbReference>
<name>A0A921QC82_SORBI</name>
<dbReference type="EMBL" id="CM027688">
    <property type="protein sequence ID" value="KAG0519038.1"/>
    <property type="molecule type" value="Genomic_DNA"/>
</dbReference>
<feature type="region of interest" description="Disordered" evidence="1">
    <location>
        <begin position="80"/>
        <end position="102"/>
    </location>
</feature>
<sequence length="102" mass="11052">MKGVDQWPAAAALRLTPGARLGHARRREVPVTLPGELKATLDVLQAWGSVRFLRFLQAHNCHCQGPGRGSRSLSLRVPRLPKKRKASGKGTCFLQDAGRGGT</sequence>
<accession>A0A921QC82</accession>
<evidence type="ECO:0000256" key="1">
    <source>
        <dbReference type="SAM" id="MobiDB-lite"/>
    </source>
</evidence>
<reference evidence="2" key="2">
    <citation type="submission" date="2020-10" db="EMBL/GenBank/DDBJ databases">
        <authorList>
            <person name="Cooper E.A."/>
            <person name="Brenton Z.W."/>
            <person name="Flinn B.S."/>
            <person name="Jenkins J."/>
            <person name="Shu S."/>
            <person name="Flowers D."/>
            <person name="Luo F."/>
            <person name="Wang Y."/>
            <person name="Xia P."/>
            <person name="Barry K."/>
            <person name="Daum C."/>
            <person name="Lipzen A."/>
            <person name="Yoshinaga Y."/>
            <person name="Schmutz J."/>
            <person name="Saski C."/>
            <person name="Vermerris W."/>
            <person name="Kresovich S."/>
        </authorList>
    </citation>
    <scope>NUCLEOTIDE SEQUENCE</scope>
</reference>
<comment type="caution">
    <text evidence="2">The sequence shown here is derived from an EMBL/GenBank/DDBJ whole genome shotgun (WGS) entry which is preliminary data.</text>
</comment>
<gene>
    <name evidence="2" type="ORF">BDA96_09G229500</name>
</gene>
<reference evidence="2" key="1">
    <citation type="journal article" date="2019" name="BMC Genomics">
        <title>A new reference genome for Sorghum bicolor reveals high levels of sequence similarity between sweet and grain genotypes: implications for the genetics of sugar metabolism.</title>
        <authorList>
            <person name="Cooper E.A."/>
            <person name="Brenton Z.W."/>
            <person name="Flinn B.S."/>
            <person name="Jenkins J."/>
            <person name="Shu S."/>
            <person name="Flowers D."/>
            <person name="Luo F."/>
            <person name="Wang Y."/>
            <person name="Xia P."/>
            <person name="Barry K."/>
            <person name="Daum C."/>
            <person name="Lipzen A."/>
            <person name="Yoshinaga Y."/>
            <person name="Schmutz J."/>
            <person name="Saski C."/>
            <person name="Vermerris W."/>
            <person name="Kresovich S."/>
        </authorList>
    </citation>
    <scope>NUCLEOTIDE SEQUENCE</scope>
</reference>
<evidence type="ECO:0000313" key="2">
    <source>
        <dbReference type="EMBL" id="KAG0519038.1"/>
    </source>
</evidence>
<evidence type="ECO:0000313" key="3">
    <source>
        <dbReference type="Proteomes" id="UP000807115"/>
    </source>
</evidence>